<feature type="non-terminal residue" evidence="1">
    <location>
        <position position="1"/>
    </location>
</feature>
<sequence length="50" mass="5724">NWNFGVYYPLGEWDLELTKGQGRLLPGVDSIKGSTLVSVWNIVMFFCDEQ</sequence>
<dbReference type="Proteomes" id="UP001233999">
    <property type="component" value="Unassembled WGS sequence"/>
</dbReference>
<keyword evidence="2" id="KW-1185">Reference proteome</keyword>
<accession>A0AAD7ZL63</accession>
<comment type="caution">
    <text evidence="1">The sequence shown here is derived from an EMBL/GenBank/DDBJ whole genome shotgun (WGS) entry which is preliminary data.</text>
</comment>
<dbReference type="AlphaFoldDB" id="A0AAD7ZL63"/>
<evidence type="ECO:0000313" key="1">
    <source>
        <dbReference type="EMBL" id="KAJ9582528.1"/>
    </source>
</evidence>
<evidence type="ECO:0000313" key="2">
    <source>
        <dbReference type="Proteomes" id="UP001233999"/>
    </source>
</evidence>
<proteinExistence type="predicted"/>
<protein>
    <submittedName>
        <fullName evidence="1">Uncharacterized protein</fullName>
    </submittedName>
</protein>
<gene>
    <name evidence="1" type="ORF">L9F63_003142</name>
</gene>
<organism evidence="1 2">
    <name type="scientific">Diploptera punctata</name>
    <name type="common">Pacific beetle cockroach</name>
    <dbReference type="NCBI Taxonomy" id="6984"/>
    <lineage>
        <taxon>Eukaryota</taxon>
        <taxon>Metazoa</taxon>
        <taxon>Ecdysozoa</taxon>
        <taxon>Arthropoda</taxon>
        <taxon>Hexapoda</taxon>
        <taxon>Insecta</taxon>
        <taxon>Pterygota</taxon>
        <taxon>Neoptera</taxon>
        <taxon>Polyneoptera</taxon>
        <taxon>Dictyoptera</taxon>
        <taxon>Blattodea</taxon>
        <taxon>Blaberoidea</taxon>
        <taxon>Blaberidae</taxon>
        <taxon>Diplopterinae</taxon>
        <taxon>Diploptera</taxon>
    </lineage>
</organism>
<reference evidence="1" key="2">
    <citation type="submission" date="2023-05" db="EMBL/GenBank/DDBJ databases">
        <authorList>
            <person name="Fouks B."/>
        </authorList>
    </citation>
    <scope>NUCLEOTIDE SEQUENCE</scope>
    <source>
        <strain evidence="1">Stay&amp;Tobe</strain>
        <tissue evidence="1">Testes</tissue>
    </source>
</reference>
<reference evidence="1" key="1">
    <citation type="journal article" date="2023" name="IScience">
        <title>Live-bearing cockroach genome reveals convergent evolutionary mechanisms linked to viviparity in insects and beyond.</title>
        <authorList>
            <person name="Fouks B."/>
            <person name="Harrison M.C."/>
            <person name="Mikhailova A.A."/>
            <person name="Marchal E."/>
            <person name="English S."/>
            <person name="Carruthers M."/>
            <person name="Jennings E.C."/>
            <person name="Chiamaka E.L."/>
            <person name="Frigard R.A."/>
            <person name="Pippel M."/>
            <person name="Attardo G.M."/>
            <person name="Benoit J.B."/>
            <person name="Bornberg-Bauer E."/>
            <person name="Tobe S.S."/>
        </authorList>
    </citation>
    <scope>NUCLEOTIDE SEQUENCE</scope>
    <source>
        <strain evidence="1">Stay&amp;Tobe</strain>
    </source>
</reference>
<feature type="non-terminal residue" evidence="1">
    <location>
        <position position="50"/>
    </location>
</feature>
<dbReference type="EMBL" id="JASPKZ010007796">
    <property type="protein sequence ID" value="KAJ9582528.1"/>
    <property type="molecule type" value="Genomic_DNA"/>
</dbReference>
<name>A0AAD7ZL63_DIPPU</name>